<comment type="similarity">
    <text evidence="2">Belongs to the ABC transporter superfamily. ABCB family. Multidrug resistance exporter (TC 3.A.1.201) subfamily.</text>
</comment>
<evidence type="ECO:0000256" key="6">
    <source>
        <dbReference type="ARBA" id="ARBA00022737"/>
    </source>
</evidence>
<dbReference type="InterPro" id="IPR003593">
    <property type="entry name" value="AAA+_ATPase"/>
</dbReference>
<dbReference type="GO" id="GO:0016887">
    <property type="term" value="F:ATP hydrolysis activity"/>
    <property type="evidence" value="ECO:0007669"/>
    <property type="project" value="InterPro"/>
</dbReference>
<feature type="domain" description="ABC transporter" evidence="14">
    <location>
        <begin position="1028"/>
        <end position="1265"/>
    </location>
</feature>
<keyword evidence="6" id="KW-0677">Repeat</keyword>
<dbReference type="SUPFAM" id="SSF90123">
    <property type="entry name" value="ABC transporter transmembrane region"/>
    <property type="match status" value="2"/>
</dbReference>
<feature type="domain" description="ABC transmembrane type-1" evidence="15">
    <location>
        <begin position="57"/>
        <end position="347"/>
    </location>
</feature>
<dbReference type="Proteomes" id="UP000319663">
    <property type="component" value="Unassembled WGS sequence"/>
</dbReference>
<evidence type="ECO:0000259" key="15">
    <source>
        <dbReference type="PROSITE" id="PS50929"/>
    </source>
</evidence>
<dbReference type="PANTHER" id="PTHR43394:SF11">
    <property type="entry name" value="ATP-BINDING CASSETTE TRANSPORTER"/>
    <property type="match status" value="1"/>
</dbReference>
<dbReference type="CDD" id="cd18577">
    <property type="entry name" value="ABC_6TM_Pgp_ABCB1_D1_like"/>
    <property type="match status" value="1"/>
</dbReference>
<feature type="transmembrane region" description="Helical" evidence="13">
    <location>
        <begin position="50"/>
        <end position="72"/>
    </location>
</feature>
<feature type="domain" description="ABC transmembrane type-1" evidence="15">
    <location>
        <begin position="703"/>
        <end position="991"/>
    </location>
</feature>
<keyword evidence="3" id="KW-0813">Transport</keyword>
<dbReference type="STRING" id="5098.A0A507QRS4"/>
<dbReference type="FunFam" id="1.20.1560.10:FF:000057">
    <property type="entry name" value="ABC multidrug transporter SitT"/>
    <property type="match status" value="1"/>
</dbReference>
<sequence length="1272" mass="140075">MAGQKELQQQDVASDAPPLADNPIADEEGDGESDGFLKNYMRIFSYTDRVGWLLNGLALVGAIGAGCALPIMDLLFGKVITNFNNLATGGHDAAEFRSKMNQYALYFVYLFVGKFVLAYVWTFSLSLSAMRTTKALRIHFLSQLLRQDIAFFDSNKSGPPSVQVTTNANLVNQGISEKLGFTVQGISTFVTAFVVAFAVQWKLTLITICIAPVILVVTAICGSIYVQQENMVMEVNAKAGAMAEEILSSMKTVHAFSAFPKLSAKYDAFLQHAKRLGLKQSFNFAVFYSAEFFCVYAGYGLAFWQGVRLYAKGEIREPGGIVTVIFTVIVAATALTQIAPQMMQIAKSASAAAKMFKVIDREPTIDSLSDLGKRPEKCTGNIQLSQICFSYPSRPHVPVLRNLDLLIPANKTTALIGSSGSGKSTVTGLLDRWYEPSSGKILLDGIEIKELNIRWLRSNIRIVQQEPVLFNGSIFDNVAYGLVGTKFSNCSKDNQMRLVVDACRAAYAHEFIEQLPEGYCTQVGERATMLSGGQKQRIAIARSIVSDPKVLILDEATSALDPKSEKIVQEALDNVSSQRTTVVIAHKLSTIRKADKIVVISRGEIIETGTHDELNAAGGAYHRLIKAQDLGTVHAGEDITKERNEAPVSLAMVPSAQNPDIYAVSIDDVDQKQRHKRSVRDRSLIRCLVIFFWERRELWLYFLVSLVACLAGGASYPILAFVFAKVLDVFQIQDPHDMIRKGDFYALMFFVMALAILLIYSILGWLTNVIATNIAHIYRLEIFNSYLRQDMAFYDQPGHTTGALASRLSTEPTYLQELMGINIGTLLIAFINVVSSSTLSIAVGWKLGLVVLAGAMIPIVFCGYLRVRLEFLLDDCVLDRFADSAALASEAVSAIRTVASLAMEETVLHRYSEKLNGIEQRSLKFLVWTMFWLSLSQCLSLLSEALSFWYGGRLYSFGEYSSTQLYIIMTAVVLSGEGAASFFAFTTSITKGQAACNYILWLRYLVPSVKDGGSPDTFKEQRHAAAHVKCEDLEFSYPTQPNRPVLQKINADILPGQVVAFVGPSGHGKSSLVSLLERYYDPVSGCIKFDGTDISTVSLKSYRSNLALVQQEPTLYQGTIRENIALGLEKDATDDEILYACRQANIYDFIMSLPDGLATACGSRGSLVSGGQRQRIAIARALIRKPRLLFLDEATSALDTESERIVQAALDKAKEGRTTVAIAHRLSTIKDADQIFVLVDGRIVERGTHDELLTIKGVYYNMCLGQALDRGI</sequence>
<feature type="transmembrane region" description="Helical" evidence="13">
    <location>
        <begin position="205"/>
        <end position="226"/>
    </location>
</feature>
<evidence type="ECO:0000256" key="8">
    <source>
        <dbReference type="ARBA" id="ARBA00022840"/>
    </source>
</evidence>
<evidence type="ECO:0000256" key="11">
    <source>
        <dbReference type="ARBA" id="ARBA00023180"/>
    </source>
</evidence>
<feature type="transmembrane region" description="Helical" evidence="13">
    <location>
        <begin position="744"/>
        <end position="766"/>
    </location>
</feature>
<feature type="transmembrane region" description="Helical" evidence="13">
    <location>
        <begin position="847"/>
        <end position="865"/>
    </location>
</feature>
<protein>
    <recommendedName>
        <fullName evidence="18">GTPase-activating protein</fullName>
    </recommendedName>
</protein>
<dbReference type="GO" id="GO:0005743">
    <property type="term" value="C:mitochondrial inner membrane"/>
    <property type="evidence" value="ECO:0007669"/>
    <property type="project" value="TreeGrafter"/>
</dbReference>
<evidence type="ECO:0000256" key="13">
    <source>
        <dbReference type="SAM" id="Phobius"/>
    </source>
</evidence>
<keyword evidence="10 13" id="KW-0472">Membrane</keyword>
<feature type="transmembrane region" description="Helical" evidence="13">
    <location>
        <begin position="284"/>
        <end position="307"/>
    </location>
</feature>
<reference evidence="16 17" key="1">
    <citation type="submission" date="2019-06" db="EMBL/GenBank/DDBJ databases">
        <title>Wine fermentation using esterase from Monascus purpureus.</title>
        <authorList>
            <person name="Geng C."/>
            <person name="Zhang Y."/>
        </authorList>
    </citation>
    <scope>NUCLEOTIDE SEQUENCE [LARGE SCALE GENOMIC DNA]</scope>
    <source>
        <strain evidence="16">HQ1</strain>
    </source>
</reference>
<feature type="domain" description="ABC transporter" evidence="14">
    <location>
        <begin position="382"/>
        <end position="627"/>
    </location>
</feature>
<evidence type="ECO:0000256" key="3">
    <source>
        <dbReference type="ARBA" id="ARBA00022448"/>
    </source>
</evidence>
<name>A0A507QRS4_MONPU</name>
<dbReference type="Pfam" id="PF00664">
    <property type="entry name" value="ABC_membrane"/>
    <property type="match status" value="2"/>
</dbReference>
<dbReference type="Gene3D" id="1.20.1560.10">
    <property type="entry name" value="ABC transporter type 1, transmembrane domain"/>
    <property type="match status" value="1"/>
</dbReference>
<feature type="transmembrane region" description="Helical" evidence="13">
    <location>
        <begin position="698"/>
        <end position="724"/>
    </location>
</feature>
<dbReference type="GO" id="GO:0005524">
    <property type="term" value="F:ATP binding"/>
    <property type="evidence" value="ECO:0007669"/>
    <property type="project" value="UniProtKB-KW"/>
</dbReference>
<dbReference type="InterPro" id="IPR003439">
    <property type="entry name" value="ABC_transporter-like_ATP-bd"/>
</dbReference>
<dbReference type="FunFam" id="3.40.50.300:FF:000913">
    <property type="entry name" value="ABC multidrug transporter SitT"/>
    <property type="match status" value="1"/>
</dbReference>
<comment type="caution">
    <text evidence="16">The sequence shown here is derived from an EMBL/GenBank/DDBJ whole genome shotgun (WGS) entry which is preliminary data.</text>
</comment>
<dbReference type="InterPro" id="IPR039421">
    <property type="entry name" value="Type_1_exporter"/>
</dbReference>
<keyword evidence="4" id="KW-1003">Cell membrane</keyword>
<feature type="transmembrane region" description="Helical" evidence="13">
    <location>
        <begin position="963"/>
        <end position="985"/>
    </location>
</feature>
<dbReference type="FunFam" id="3.40.50.300:FF:001530">
    <property type="entry name" value="ABC multidrug transporter (Eurofung)"/>
    <property type="match status" value="1"/>
</dbReference>
<dbReference type="SUPFAM" id="SSF52540">
    <property type="entry name" value="P-loop containing nucleoside triphosphate hydrolases"/>
    <property type="match status" value="2"/>
</dbReference>
<keyword evidence="5 13" id="KW-0812">Transmembrane</keyword>
<keyword evidence="8" id="KW-0067">ATP-binding</keyword>
<dbReference type="Gene3D" id="3.40.50.300">
    <property type="entry name" value="P-loop containing nucleotide triphosphate hydrolases"/>
    <property type="match status" value="2"/>
</dbReference>
<dbReference type="EMBL" id="VIFY01000141">
    <property type="protein sequence ID" value="TQB69687.1"/>
    <property type="molecule type" value="Genomic_DNA"/>
</dbReference>
<feature type="region of interest" description="Disordered" evidence="12">
    <location>
        <begin position="1"/>
        <end position="31"/>
    </location>
</feature>
<evidence type="ECO:0000256" key="10">
    <source>
        <dbReference type="ARBA" id="ARBA00023136"/>
    </source>
</evidence>
<dbReference type="AlphaFoldDB" id="A0A507QRS4"/>
<evidence type="ECO:0000256" key="7">
    <source>
        <dbReference type="ARBA" id="ARBA00022741"/>
    </source>
</evidence>
<dbReference type="InterPro" id="IPR036640">
    <property type="entry name" value="ABC1_TM_sf"/>
</dbReference>
<dbReference type="InterPro" id="IPR011527">
    <property type="entry name" value="ABC1_TM_dom"/>
</dbReference>
<dbReference type="InterPro" id="IPR017871">
    <property type="entry name" value="ABC_transporter-like_CS"/>
</dbReference>
<dbReference type="PANTHER" id="PTHR43394">
    <property type="entry name" value="ATP-DEPENDENT PERMEASE MDL1, MITOCHONDRIAL"/>
    <property type="match status" value="1"/>
</dbReference>
<accession>A0A507QRS4</accession>
<dbReference type="GO" id="GO:0090374">
    <property type="term" value="P:oligopeptide export from mitochondrion"/>
    <property type="evidence" value="ECO:0007669"/>
    <property type="project" value="TreeGrafter"/>
</dbReference>
<evidence type="ECO:0000256" key="2">
    <source>
        <dbReference type="ARBA" id="ARBA00007577"/>
    </source>
</evidence>
<feature type="transmembrane region" description="Helical" evidence="13">
    <location>
        <begin position="814"/>
        <end position="835"/>
    </location>
</feature>
<keyword evidence="9 13" id="KW-1133">Transmembrane helix</keyword>
<dbReference type="GO" id="GO:0005886">
    <property type="term" value="C:plasma membrane"/>
    <property type="evidence" value="ECO:0007669"/>
    <property type="project" value="UniProtKB-SubCell"/>
</dbReference>
<evidence type="ECO:0000256" key="1">
    <source>
        <dbReference type="ARBA" id="ARBA00004651"/>
    </source>
</evidence>
<dbReference type="CDD" id="cd18578">
    <property type="entry name" value="ABC_6TM_Pgp_ABCB1_D2_like"/>
    <property type="match status" value="1"/>
</dbReference>
<evidence type="ECO:0000256" key="12">
    <source>
        <dbReference type="SAM" id="MobiDB-lite"/>
    </source>
</evidence>
<evidence type="ECO:0000313" key="16">
    <source>
        <dbReference type="EMBL" id="TQB69687.1"/>
    </source>
</evidence>
<dbReference type="CDD" id="cd03249">
    <property type="entry name" value="ABC_MTABC3_MDL1_MDL2"/>
    <property type="match status" value="2"/>
</dbReference>
<feature type="transmembrane region" description="Helical" evidence="13">
    <location>
        <begin position="106"/>
        <end position="127"/>
    </location>
</feature>
<evidence type="ECO:0000256" key="5">
    <source>
        <dbReference type="ARBA" id="ARBA00022692"/>
    </source>
</evidence>
<proteinExistence type="inferred from homology"/>
<feature type="transmembrane region" description="Helical" evidence="13">
    <location>
        <begin position="179"/>
        <end position="199"/>
    </location>
</feature>
<evidence type="ECO:0000313" key="17">
    <source>
        <dbReference type="Proteomes" id="UP000319663"/>
    </source>
</evidence>
<organism evidence="16 17">
    <name type="scientific">Monascus purpureus</name>
    <name type="common">Red mold</name>
    <name type="synonym">Monascus anka</name>
    <dbReference type="NCBI Taxonomy" id="5098"/>
    <lineage>
        <taxon>Eukaryota</taxon>
        <taxon>Fungi</taxon>
        <taxon>Dikarya</taxon>
        <taxon>Ascomycota</taxon>
        <taxon>Pezizomycotina</taxon>
        <taxon>Eurotiomycetes</taxon>
        <taxon>Eurotiomycetidae</taxon>
        <taxon>Eurotiales</taxon>
        <taxon>Aspergillaceae</taxon>
        <taxon>Monascus</taxon>
    </lineage>
</organism>
<comment type="subcellular location">
    <subcellularLocation>
        <location evidence="1">Cell membrane</location>
        <topology evidence="1">Multi-pass membrane protein</topology>
    </subcellularLocation>
</comment>
<keyword evidence="11" id="KW-0325">Glycoprotein</keyword>
<feature type="transmembrane region" description="Helical" evidence="13">
    <location>
        <begin position="925"/>
        <end position="951"/>
    </location>
</feature>
<gene>
    <name evidence="16" type="ORF">MPDQ_001552</name>
</gene>
<feature type="compositionally biased region" description="Polar residues" evidence="12">
    <location>
        <begin position="1"/>
        <end position="12"/>
    </location>
</feature>
<dbReference type="InterPro" id="IPR027417">
    <property type="entry name" value="P-loop_NTPase"/>
</dbReference>
<evidence type="ECO:0000256" key="4">
    <source>
        <dbReference type="ARBA" id="ARBA00022475"/>
    </source>
</evidence>
<dbReference type="PROSITE" id="PS50929">
    <property type="entry name" value="ABC_TM1F"/>
    <property type="match status" value="2"/>
</dbReference>
<keyword evidence="7" id="KW-0547">Nucleotide-binding</keyword>
<evidence type="ECO:0008006" key="18">
    <source>
        <dbReference type="Google" id="ProtNLM"/>
    </source>
</evidence>
<dbReference type="GO" id="GO:0015421">
    <property type="term" value="F:ABC-type oligopeptide transporter activity"/>
    <property type="evidence" value="ECO:0007669"/>
    <property type="project" value="TreeGrafter"/>
</dbReference>
<dbReference type="SMART" id="SM00382">
    <property type="entry name" value="AAA"/>
    <property type="match status" value="2"/>
</dbReference>
<dbReference type="PROSITE" id="PS00211">
    <property type="entry name" value="ABC_TRANSPORTER_1"/>
    <property type="match status" value="2"/>
</dbReference>
<feature type="transmembrane region" description="Helical" evidence="13">
    <location>
        <begin position="319"/>
        <end position="339"/>
    </location>
</feature>
<evidence type="ECO:0000259" key="14">
    <source>
        <dbReference type="PROSITE" id="PS50893"/>
    </source>
</evidence>
<dbReference type="Pfam" id="PF00005">
    <property type="entry name" value="ABC_tran"/>
    <property type="match status" value="2"/>
</dbReference>
<evidence type="ECO:0000256" key="9">
    <source>
        <dbReference type="ARBA" id="ARBA00022989"/>
    </source>
</evidence>
<dbReference type="PROSITE" id="PS50893">
    <property type="entry name" value="ABC_TRANSPORTER_2"/>
    <property type="match status" value="2"/>
</dbReference>
<keyword evidence="17" id="KW-1185">Reference proteome</keyword>